<dbReference type="Pfam" id="PF04178">
    <property type="entry name" value="Got1"/>
    <property type="match status" value="1"/>
</dbReference>
<evidence type="ECO:0000256" key="6">
    <source>
        <dbReference type="ARBA" id="ARBA00025799"/>
    </source>
</evidence>
<reference evidence="9" key="1">
    <citation type="submission" date="2013-10" db="EMBL/GenBank/DDBJ databases">
        <title>Genome sequencing of Onchocerca volvulus.</title>
        <authorList>
            <person name="Cotton J."/>
            <person name="Tsai J."/>
            <person name="Stanley E."/>
            <person name="Tracey A."/>
            <person name="Holroyd N."/>
            <person name="Lustigman S."/>
            <person name="Berriman M."/>
        </authorList>
    </citation>
    <scope>NUCLEOTIDE SEQUENCE</scope>
</reference>
<dbReference type="GO" id="GO:0042147">
    <property type="term" value="P:retrograde transport, endosome to Golgi"/>
    <property type="evidence" value="ECO:0007669"/>
    <property type="project" value="InterPro"/>
</dbReference>
<keyword evidence="3 7" id="KW-1133">Transmembrane helix</keyword>
<dbReference type="GO" id="GO:0006888">
    <property type="term" value="P:endoplasmic reticulum to Golgi vesicle-mediated transport"/>
    <property type="evidence" value="ECO:0007669"/>
    <property type="project" value="InterPro"/>
</dbReference>
<keyword evidence="4" id="KW-0333">Golgi apparatus</keyword>
<evidence type="ECO:0000256" key="7">
    <source>
        <dbReference type="SAM" id="Phobius"/>
    </source>
</evidence>
<proteinExistence type="inferred from homology"/>
<dbReference type="PANTHER" id="PTHR21493">
    <property type="entry name" value="CGI-141-RELATED/LIPASE CONTAINING PROTEIN"/>
    <property type="match status" value="1"/>
</dbReference>
<feature type="transmembrane region" description="Helical" evidence="7">
    <location>
        <begin position="68"/>
        <end position="86"/>
    </location>
</feature>
<dbReference type="InterPro" id="IPR007305">
    <property type="entry name" value="Vesicle_transpt_Got1/SFT2"/>
</dbReference>
<evidence type="ECO:0000313" key="9">
    <source>
        <dbReference type="Proteomes" id="UP000024404"/>
    </source>
</evidence>
<protein>
    <recommendedName>
        <fullName evidence="10">Vesicle transport protein GOT1B</fullName>
    </recommendedName>
</protein>
<feature type="transmembrane region" description="Helical" evidence="7">
    <location>
        <begin position="37"/>
        <end position="61"/>
    </location>
</feature>
<dbReference type="GO" id="GO:0005783">
    <property type="term" value="C:endoplasmic reticulum"/>
    <property type="evidence" value="ECO:0007669"/>
    <property type="project" value="TreeGrafter"/>
</dbReference>
<dbReference type="GO" id="GO:0000139">
    <property type="term" value="C:Golgi membrane"/>
    <property type="evidence" value="ECO:0007669"/>
    <property type="project" value="UniProtKB-SubCell"/>
</dbReference>
<evidence type="ECO:0000313" key="8">
    <source>
        <dbReference type="EnsemblMetazoa" id="OVOC10905.1"/>
    </source>
</evidence>
<name>A0A8R1TKB1_ONCVO</name>
<dbReference type="EnsemblMetazoa" id="OVOC10905.1">
    <property type="protein sequence ID" value="OVOC10905.1"/>
    <property type="gene ID" value="WBGene00247714"/>
</dbReference>
<dbReference type="Proteomes" id="UP000024404">
    <property type="component" value="Unassembled WGS sequence"/>
</dbReference>
<keyword evidence="2 7" id="KW-0812">Transmembrane</keyword>
<accession>A0A8R1TKB1</accession>
<feature type="transmembrane region" description="Helical" evidence="7">
    <location>
        <begin position="115"/>
        <end position="135"/>
    </location>
</feature>
<dbReference type="GO" id="GO:0005801">
    <property type="term" value="C:cis-Golgi network"/>
    <property type="evidence" value="ECO:0007669"/>
    <property type="project" value="EnsemblMetazoa"/>
</dbReference>
<sequence length="149" mass="16539">MNFELSSTKQIGVGLTLFGVAFFTLGIILFLDGALLAIGNLLFISGLILVIGIQRTVAFFFQRHKIKASSLFFGGIIVVLIGWPLLGIVAEIWGFFLLFGGFLPVAINFLRQVPIIGSILCLPGISQVIYSSFVFSRKTLWFLFRQFEK</sequence>
<evidence type="ECO:0000256" key="4">
    <source>
        <dbReference type="ARBA" id="ARBA00023034"/>
    </source>
</evidence>
<evidence type="ECO:0000256" key="1">
    <source>
        <dbReference type="ARBA" id="ARBA00004653"/>
    </source>
</evidence>
<organism evidence="8 9">
    <name type="scientific">Onchocerca volvulus</name>
    <dbReference type="NCBI Taxonomy" id="6282"/>
    <lineage>
        <taxon>Eukaryota</taxon>
        <taxon>Metazoa</taxon>
        <taxon>Ecdysozoa</taxon>
        <taxon>Nematoda</taxon>
        <taxon>Chromadorea</taxon>
        <taxon>Rhabditida</taxon>
        <taxon>Spirurina</taxon>
        <taxon>Spiruromorpha</taxon>
        <taxon>Filarioidea</taxon>
        <taxon>Onchocercidae</taxon>
        <taxon>Onchocerca</taxon>
    </lineage>
</organism>
<keyword evidence="9" id="KW-1185">Reference proteome</keyword>
<evidence type="ECO:0000256" key="3">
    <source>
        <dbReference type="ARBA" id="ARBA00022989"/>
    </source>
</evidence>
<dbReference type="OMA" id="LMGWPIV"/>
<comment type="similarity">
    <text evidence="6">Belongs to the GOT1 family.</text>
</comment>
<dbReference type="EMBL" id="CMVM020000346">
    <property type="status" value="NOT_ANNOTATED_CDS"/>
    <property type="molecule type" value="Genomic_DNA"/>
</dbReference>
<reference evidence="8" key="2">
    <citation type="submission" date="2022-06" db="UniProtKB">
        <authorList>
            <consortium name="EnsemblMetazoa"/>
        </authorList>
    </citation>
    <scope>IDENTIFICATION</scope>
</reference>
<dbReference type="GO" id="GO:0005829">
    <property type="term" value="C:cytosol"/>
    <property type="evidence" value="ECO:0007669"/>
    <property type="project" value="GOC"/>
</dbReference>
<evidence type="ECO:0008006" key="10">
    <source>
        <dbReference type="Google" id="ProtNLM"/>
    </source>
</evidence>
<dbReference type="InterPro" id="IPR045176">
    <property type="entry name" value="Got1"/>
</dbReference>
<comment type="subcellular location">
    <subcellularLocation>
        <location evidence="1">Golgi apparatus membrane</location>
        <topology evidence="1">Multi-pass membrane protein</topology>
    </subcellularLocation>
</comment>
<dbReference type="AlphaFoldDB" id="A0A8R1TKB1"/>
<keyword evidence="5 7" id="KW-0472">Membrane</keyword>
<evidence type="ECO:0000256" key="5">
    <source>
        <dbReference type="ARBA" id="ARBA00023136"/>
    </source>
</evidence>
<evidence type="ECO:0000256" key="2">
    <source>
        <dbReference type="ARBA" id="ARBA00022692"/>
    </source>
</evidence>
<dbReference type="PANTHER" id="PTHR21493:SF9">
    <property type="entry name" value="GOLGI TRANSPORT PROTEIN 1-RELATED"/>
    <property type="match status" value="1"/>
</dbReference>
<feature type="transmembrane region" description="Helical" evidence="7">
    <location>
        <begin position="12"/>
        <end position="31"/>
    </location>
</feature>